<comment type="function">
    <text evidence="1">Involved in the transposition of the insertion sequence.</text>
</comment>
<dbReference type="Pfam" id="PF01527">
    <property type="entry name" value="HTH_Tnp_1"/>
    <property type="match status" value="1"/>
</dbReference>
<dbReference type="InterPro" id="IPR048020">
    <property type="entry name" value="Transpos_IS3"/>
</dbReference>
<feature type="coiled-coil region" evidence="2">
    <location>
        <begin position="70"/>
        <end position="99"/>
    </location>
</feature>
<name>A0ABT0R6G6_9MICO</name>
<proteinExistence type="predicted"/>
<feature type="domain" description="Integrase catalytic" evidence="3">
    <location>
        <begin position="240"/>
        <end position="404"/>
    </location>
</feature>
<dbReference type="InterPro" id="IPR050900">
    <property type="entry name" value="Transposase_IS3/IS150/IS904"/>
</dbReference>
<dbReference type="PANTHER" id="PTHR46889:SF5">
    <property type="entry name" value="INTEGRASE PROTEIN"/>
    <property type="match status" value="1"/>
</dbReference>
<dbReference type="InterPro" id="IPR009057">
    <property type="entry name" value="Homeodomain-like_sf"/>
</dbReference>
<protein>
    <submittedName>
        <fullName evidence="4">IS3 family transposase</fullName>
    </submittedName>
</protein>
<organism evidence="4 5">
    <name type="scientific">Brachybacterium equifaecis</name>
    <dbReference type="NCBI Taxonomy" id="2910770"/>
    <lineage>
        <taxon>Bacteria</taxon>
        <taxon>Bacillati</taxon>
        <taxon>Actinomycetota</taxon>
        <taxon>Actinomycetes</taxon>
        <taxon>Micrococcales</taxon>
        <taxon>Dermabacteraceae</taxon>
        <taxon>Brachybacterium</taxon>
    </lineage>
</organism>
<dbReference type="InterPro" id="IPR012337">
    <property type="entry name" value="RNaseH-like_sf"/>
</dbReference>
<evidence type="ECO:0000313" key="5">
    <source>
        <dbReference type="Proteomes" id="UP001203761"/>
    </source>
</evidence>
<dbReference type="NCBIfam" id="NF033516">
    <property type="entry name" value="transpos_IS3"/>
    <property type="match status" value="1"/>
</dbReference>
<comment type="caution">
    <text evidence="4">The sequence shown here is derived from an EMBL/GenBank/DDBJ whole genome shotgun (WGS) entry which is preliminary data.</text>
</comment>
<dbReference type="Pfam" id="PF13276">
    <property type="entry name" value="HTH_21"/>
    <property type="match status" value="1"/>
</dbReference>
<reference evidence="4" key="1">
    <citation type="submission" date="2022-02" db="EMBL/GenBank/DDBJ databases">
        <authorList>
            <person name="Lee M."/>
            <person name="Kim S.-J."/>
            <person name="Jung M.-Y."/>
        </authorList>
    </citation>
    <scope>NUCLEOTIDE SEQUENCE</scope>
    <source>
        <strain evidence="4">JHP9</strain>
    </source>
</reference>
<evidence type="ECO:0000313" key="4">
    <source>
        <dbReference type="EMBL" id="MCL6424495.1"/>
    </source>
</evidence>
<dbReference type="PROSITE" id="PS50994">
    <property type="entry name" value="INTEGRASE"/>
    <property type="match status" value="1"/>
</dbReference>
<dbReference type="SUPFAM" id="SSF46689">
    <property type="entry name" value="Homeodomain-like"/>
    <property type="match status" value="1"/>
</dbReference>
<dbReference type="EMBL" id="JAKNCJ010000020">
    <property type="protein sequence ID" value="MCL6424495.1"/>
    <property type="molecule type" value="Genomic_DNA"/>
</dbReference>
<evidence type="ECO:0000256" key="2">
    <source>
        <dbReference type="SAM" id="Coils"/>
    </source>
</evidence>
<dbReference type="InterPro" id="IPR002514">
    <property type="entry name" value="Transposase_8"/>
</dbReference>
<dbReference type="InterPro" id="IPR025948">
    <property type="entry name" value="HTH-like_dom"/>
</dbReference>
<dbReference type="PANTHER" id="PTHR46889">
    <property type="entry name" value="TRANSPOSASE INSF FOR INSERTION SEQUENCE IS3B-RELATED"/>
    <property type="match status" value="1"/>
</dbReference>
<dbReference type="InterPro" id="IPR036397">
    <property type="entry name" value="RNaseH_sf"/>
</dbReference>
<dbReference type="Gene3D" id="1.10.10.60">
    <property type="entry name" value="Homeodomain-like"/>
    <property type="match status" value="1"/>
</dbReference>
<dbReference type="Gene3D" id="3.30.420.10">
    <property type="entry name" value="Ribonuclease H-like superfamily/Ribonuclease H"/>
    <property type="match status" value="1"/>
</dbReference>
<sequence>MARKNYTDEFRQRAVDLYESTPGATLKGIAADLGISRGALKEWVGKHGSGATTAGMGLMPAAGRAESPTAKILRLEVENARLEAEKLKLETERDILRQAAKYFGGGDELVNRFQFVQDHKDAYGVKRLCEVVEIARSSFYAWLDAAPRRAAKAADDAALAARIRVLQDPAQGGDRAYGAPRITADLNDGVPAAGRVNHKRVARVMREHELAGIRLRRRVKTTIPDQSGRKFPDLIERDFSIGEPNRRYVGDITYLPIADGSNLYLATCIDLGSRKLAGWQVADHMRTELVEDALRAAARDRGSLAGAVFHSDHGSVYTSKAYATLCEQLKVTQSMGAIGTSADNSLAESVNATLKRELLEGASAFPDQATAYRAVFRWANRYNTRRRHSAIGQITPNNYENAYAATTSATLAEAA</sequence>
<dbReference type="SUPFAM" id="SSF53098">
    <property type="entry name" value="Ribonuclease H-like"/>
    <property type="match status" value="1"/>
</dbReference>
<keyword evidence="5" id="KW-1185">Reference proteome</keyword>
<dbReference type="Proteomes" id="UP001203761">
    <property type="component" value="Unassembled WGS sequence"/>
</dbReference>
<evidence type="ECO:0000259" key="3">
    <source>
        <dbReference type="PROSITE" id="PS50994"/>
    </source>
</evidence>
<keyword evidence="2" id="KW-0175">Coiled coil</keyword>
<dbReference type="Pfam" id="PF00665">
    <property type="entry name" value="rve"/>
    <property type="match status" value="1"/>
</dbReference>
<accession>A0ABT0R6G6</accession>
<gene>
    <name evidence="4" type="ORF">Bequi_14115</name>
</gene>
<evidence type="ECO:0000256" key="1">
    <source>
        <dbReference type="ARBA" id="ARBA00002286"/>
    </source>
</evidence>
<dbReference type="InterPro" id="IPR001584">
    <property type="entry name" value="Integrase_cat-core"/>
</dbReference>